<keyword evidence="1" id="KW-0812">Transmembrane</keyword>
<accession>A0A4R0NQA0</accession>
<dbReference type="OrthoDB" id="9813911at2"/>
<keyword evidence="1" id="KW-0472">Membrane</keyword>
<gene>
    <name evidence="2" type="ORF">EZ437_04245</name>
</gene>
<dbReference type="Proteomes" id="UP000293347">
    <property type="component" value="Unassembled WGS sequence"/>
</dbReference>
<protein>
    <submittedName>
        <fullName evidence="2">DUF4260 family protein</fullName>
    </submittedName>
</protein>
<feature type="transmembrane region" description="Helical" evidence="1">
    <location>
        <begin position="27"/>
        <end position="46"/>
    </location>
</feature>
<keyword evidence="1" id="KW-1133">Transmembrane helix</keyword>
<dbReference type="EMBL" id="SJSL01000001">
    <property type="protein sequence ID" value="TCD03191.1"/>
    <property type="molecule type" value="Genomic_DNA"/>
</dbReference>
<comment type="caution">
    <text evidence="2">The sequence shown here is derived from an EMBL/GenBank/DDBJ whole genome shotgun (WGS) entry which is preliminary data.</text>
</comment>
<dbReference type="AlphaFoldDB" id="A0A4R0NQA0"/>
<keyword evidence="3" id="KW-1185">Reference proteome</keyword>
<dbReference type="RefSeq" id="WP_131593561.1">
    <property type="nucleotide sequence ID" value="NZ_SJSL01000001.1"/>
</dbReference>
<feature type="transmembrane region" description="Helical" evidence="1">
    <location>
        <begin position="52"/>
        <end position="73"/>
    </location>
</feature>
<proteinExistence type="predicted"/>
<dbReference type="Pfam" id="PF14079">
    <property type="entry name" value="DUF4260"/>
    <property type="match status" value="1"/>
</dbReference>
<evidence type="ECO:0000313" key="3">
    <source>
        <dbReference type="Proteomes" id="UP000293347"/>
    </source>
</evidence>
<organism evidence="2 3">
    <name type="scientific">Pedobacter psychroterrae</name>
    <dbReference type="NCBI Taxonomy" id="2530453"/>
    <lineage>
        <taxon>Bacteria</taxon>
        <taxon>Pseudomonadati</taxon>
        <taxon>Bacteroidota</taxon>
        <taxon>Sphingobacteriia</taxon>
        <taxon>Sphingobacteriales</taxon>
        <taxon>Sphingobacteriaceae</taxon>
        <taxon>Pedobacter</taxon>
    </lineage>
</organism>
<evidence type="ECO:0000313" key="2">
    <source>
        <dbReference type="EMBL" id="TCD03191.1"/>
    </source>
</evidence>
<dbReference type="InterPro" id="IPR025356">
    <property type="entry name" value="DUF4260"/>
</dbReference>
<sequence length="117" mass="13356">MEILIQIEELTMFMGCIYLFSRMNLKWWWFPALLLVPDLAMVGYFINPVVGAILYNIVHFKGTAVVIGLYGLAKGNKNFMLVGIMLLAHSTMDRGIGTGLKYFDGFWHTNLSNGKFW</sequence>
<evidence type="ECO:0000256" key="1">
    <source>
        <dbReference type="SAM" id="Phobius"/>
    </source>
</evidence>
<reference evidence="2 3" key="1">
    <citation type="submission" date="2019-02" db="EMBL/GenBank/DDBJ databases">
        <title>Pedobacter sp. RP-1-14 sp. nov., isolated from Arctic soil.</title>
        <authorList>
            <person name="Dahal R.H."/>
        </authorList>
    </citation>
    <scope>NUCLEOTIDE SEQUENCE [LARGE SCALE GENOMIC DNA]</scope>
    <source>
        <strain evidence="2 3">RP-1-14</strain>
    </source>
</reference>
<name>A0A4R0NQA0_9SPHI</name>